<evidence type="ECO:0000256" key="7">
    <source>
        <dbReference type="ARBA" id="ARBA00022764"/>
    </source>
</evidence>
<keyword evidence="16" id="KW-1185">Reference proteome</keyword>
<dbReference type="Pfam" id="PF01297">
    <property type="entry name" value="ZnuA"/>
    <property type="match status" value="1"/>
</dbReference>
<comment type="function">
    <text evidence="12">Part of the ATP-binding cassette (ABC) transport system ZnuABC involved in zinc import. Binds zinc with high affinity and specificity and delivers it to the membrane permease for translocation into the cytoplasm.</text>
</comment>
<keyword evidence="6 14" id="KW-0732">Signal</keyword>
<evidence type="ECO:0000256" key="6">
    <source>
        <dbReference type="ARBA" id="ARBA00022729"/>
    </source>
</evidence>
<organism evidence="15 16">
    <name type="scientific">Pokkaliibacter plantistimulans</name>
    <dbReference type="NCBI Taxonomy" id="1635171"/>
    <lineage>
        <taxon>Bacteria</taxon>
        <taxon>Pseudomonadati</taxon>
        <taxon>Pseudomonadota</taxon>
        <taxon>Gammaproteobacteria</taxon>
        <taxon>Oceanospirillales</taxon>
        <taxon>Balneatrichaceae</taxon>
        <taxon>Pokkaliibacter</taxon>
    </lineage>
</organism>
<dbReference type="Gene3D" id="3.40.50.1980">
    <property type="entry name" value="Nitrogenase molybdenum iron protein domain"/>
    <property type="match status" value="2"/>
</dbReference>
<evidence type="ECO:0000256" key="14">
    <source>
        <dbReference type="SAM" id="SignalP"/>
    </source>
</evidence>
<accession>A0ABX5LYK8</accession>
<feature type="region of interest" description="Disordered" evidence="13">
    <location>
        <begin position="122"/>
        <end position="166"/>
    </location>
</feature>
<dbReference type="InterPro" id="IPR035520">
    <property type="entry name" value="ZnuA"/>
</dbReference>
<feature type="signal peptide" evidence="14">
    <location>
        <begin position="1"/>
        <end position="32"/>
    </location>
</feature>
<feature type="chain" id="PRO_5046326382" description="High-affinity zinc uptake system protein ZnuA" evidence="14">
    <location>
        <begin position="33"/>
        <end position="329"/>
    </location>
</feature>
<keyword evidence="5" id="KW-0479">Metal-binding</keyword>
<keyword evidence="9" id="KW-0864">Zinc transport</keyword>
<evidence type="ECO:0000256" key="5">
    <source>
        <dbReference type="ARBA" id="ARBA00022723"/>
    </source>
</evidence>
<evidence type="ECO:0000256" key="2">
    <source>
        <dbReference type="ARBA" id="ARBA00011028"/>
    </source>
</evidence>
<evidence type="ECO:0000256" key="9">
    <source>
        <dbReference type="ARBA" id="ARBA00022906"/>
    </source>
</evidence>
<dbReference type="CDD" id="cd01019">
    <property type="entry name" value="ZnuA"/>
    <property type="match status" value="1"/>
</dbReference>
<evidence type="ECO:0000313" key="15">
    <source>
        <dbReference type="EMBL" id="PXF30725.1"/>
    </source>
</evidence>
<name>A0ABX5LYK8_9GAMM</name>
<keyword evidence="7" id="KW-0574">Periplasm</keyword>
<evidence type="ECO:0000256" key="11">
    <source>
        <dbReference type="ARBA" id="ARBA00023157"/>
    </source>
</evidence>
<keyword evidence="8" id="KW-0862">Zinc</keyword>
<evidence type="ECO:0000256" key="13">
    <source>
        <dbReference type="SAM" id="MobiDB-lite"/>
    </source>
</evidence>
<dbReference type="SUPFAM" id="SSF53807">
    <property type="entry name" value="Helical backbone' metal receptor"/>
    <property type="match status" value="1"/>
</dbReference>
<keyword evidence="4" id="KW-0813">Transport</keyword>
<evidence type="ECO:0000256" key="1">
    <source>
        <dbReference type="ARBA" id="ARBA00004418"/>
    </source>
</evidence>
<gene>
    <name evidence="15" type="ORF">WH50_14055</name>
</gene>
<sequence>MPLPGRARSALAQTLALPAMVLAGVMAGSAQADVQVLTTIKPLQLIATAITDGVSQPDVLLAPGTSPHDYAMKPSDRRKLESAGLVVWVGPELEAFLSKPLAGVDARHVLNLADALGIAPAGAAHEDHDHDEHADHHDEADHDEYADHDDDEGEEHHHHAYDPHIWTGPEQGLAIAEQLSQRLSTLDPDHAAQYQANLSRFQAAVADADKQLVALLQPVAKQGYYVFHDGYGYFEKHYQLNHLGEFTLNPERKPGAKHLAEIRTTLEQGKARCVFAEPQFVPAVIDAITDGLQIKRGTLDPLATAIPVSANGYPAFLTDLGQQFASCLQ</sequence>
<protein>
    <recommendedName>
        <fullName evidence="3">High-affinity zinc uptake system protein ZnuA</fullName>
    </recommendedName>
</protein>
<feature type="compositionally biased region" description="Basic and acidic residues" evidence="13">
    <location>
        <begin position="124"/>
        <end position="145"/>
    </location>
</feature>
<keyword evidence="11" id="KW-1015">Disulfide bond</keyword>
<dbReference type="InterPro" id="IPR006127">
    <property type="entry name" value="ZnuA-like"/>
</dbReference>
<evidence type="ECO:0000256" key="4">
    <source>
        <dbReference type="ARBA" id="ARBA00022448"/>
    </source>
</evidence>
<evidence type="ECO:0000256" key="10">
    <source>
        <dbReference type="ARBA" id="ARBA00023065"/>
    </source>
</evidence>
<evidence type="ECO:0000256" key="8">
    <source>
        <dbReference type="ARBA" id="ARBA00022833"/>
    </source>
</evidence>
<keyword evidence="10" id="KW-0406">Ion transport</keyword>
<dbReference type="NCBIfam" id="NF007091">
    <property type="entry name" value="PRK09545.1"/>
    <property type="match status" value="1"/>
</dbReference>
<proteinExistence type="inferred from homology"/>
<comment type="subcellular location">
    <subcellularLocation>
        <location evidence="1">Periplasm</location>
    </subcellularLocation>
</comment>
<dbReference type="Proteomes" id="UP000248090">
    <property type="component" value="Unassembled WGS sequence"/>
</dbReference>
<evidence type="ECO:0000256" key="12">
    <source>
        <dbReference type="ARBA" id="ARBA00045516"/>
    </source>
</evidence>
<dbReference type="PANTHER" id="PTHR42953">
    <property type="entry name" value="HIGH-AFFINITY ZINC UPTAKE SYSTEM PROTEIN ZNUA-RELATED"/>
    <property type="match status" value="1"/>
</dbReference>
<dbReference type="EMBL" id="LAPT01000067">
    <property type="protein sequence ID" value="PXF30725.1"/>
    <property type="molecule type" value="Genomic_DNA"/>
</dbReference>
<comment type="caution">
    <text evidence="15">The sequence shown here is derived from an EMBL/GenBank/DDBJ whole genome shotgun (WGS) entry which is preliminary data.</text>
</comment>
<evidence type="ECO:0000256" key="3">
    <source>
        <dbReference type="ARBA" id="ARBA00015915"/>
    </source>
</evidence>
<reference evidence="15 16" key="1">
    <citation type="submission" date="2015-03" db="EMBL/GenBank/DDBJ databases">
        <authorList>
            <person name="Krishnan R."/>
            <person name="Midha S."/>
            <person name="Patil P.B."/>
            <person name="Rameshkumar N."/>
        </authorList>
    </citation>
    <scope>NUCLEOTIDE SEQUENCE [LARGE SCALE GENOMIC DNA]</scope>
    <source>
        <strain evidence="15 16">L1E11</strain>
    </source>
</reference>
<dbReference type="PANTHER" id="PTHR42953:SF3">
    <property type="entry name" value="HIGH-AFFINITY ZINC UPTAKE SYSTEM PROTEIN ZNUA"/>
    <property type="match status" value="1"/>
</dbReference>
<comment type="similarity">
    <text evidence="2">Belongs to the bacterial solute-binding protein 9 family.</text>
</comment>
<dbReference type="InterPro" id="IPR050492">
    <property type="entry name" value="Bact_metal-bind_prot9"/>
</dbReference>
<evidence type="ECO:0000313" key="16">
    <source>
        <dbReference type="Proteomes" id="UP000248090"/>
    </source>
</evidence>